<dbReference type="Proteomes" id="UP000287651">
    <property type="component" value="Unassembled WGS sequence"/>
</dbReference>
<proteinExistence type="predicted"/>
<keyword evidence="1" id="KW-1133">Transmembrane helix</keyword>
<sequence length="133" mass="14804">MYRLLNPSTFAGWFGRSLYHLIVAVGMGPVLALKYLRYTYRSSAINILQQAERSRGPIFSMGGLESQLKSLEKDVASLSTSQSKFRNSVYEPLLSVSDPPASTRRSIGPATFDFLQPAQSRLSSSYSRNCKDN</sequence>
<feature type="transmembrane region" description="Helical" evidence="1">
    <location>
        <begin position="17"/>
        <end position="36"/>
    </location>
</feature>
<gene>
    <name evidence="2" type="ORF">B296_00028888</name>
</gene>
<keyword evidence="1" id="KW-0472">Membrane</keyword>
<organism evidence="2 3">
    <name type="scientific">Ensete ventricosum</name>
    <name type="common">Abyssinian banana</name>
    <name type="synonym">Musa ensete</name>
    <dbReference type="NCBI Taxonomy" id="4639"/>
    <lineage>
        <taxon>Eukaryota</taxon>
        <taxon>Viridiplantae</taxon>
        <taxon>Streptophyta</taxon>
        <taxon>Embryophyta</taxon>
        <taxon>Tracheophyta</taxon>
        <taxon>Spermatophyta</taxon>
        <taxon>Magnoliopsida</taxon>
        <taxon>Liliopsida</taxon>
        <taxon>Zingiberales</taxon>
        <taxon>Musaceae</taxon>
        <taxon>Ensete</taxon>
    </lineage>
</organism>
<accession>A0A426YLZ0</accession>
<comment type="caution">
    <text evidence="2">The sequence shown here is derived from an EMBL/GenBank/DDBJ whole genome shotgun (WGS) entry which is preliminary data.</text>
</comment>
<keyword evidence="1" id="KW-0812">Transmembrane</keyword>
<name>A0A426YLZ0_ENSVE</name>
<evidence type="ECO:0000313" key="3">
    <source>
        <dbReference type="Proteomes" id="UP000287651"/>
    </source>
</evidence>
<dbReference type="EMBL" id="AMZH03011513">
    <property type="protein sequence ID" value="RRT52734.1"/>
    <property type="molecule type" value="Genomic_DNA"/>
</dbReference>
<evidence type="ECO:0000256" key="1">
    <source>
        <dbReference type="SAM" id="Phobius"/>
    </source>
</evidence>
<dbReference type="AlphaFoldDB" id="A0A426YLZ0"/>
<protein>
    <submittedName>
        <fullName evidence="2">Uncharacterized protein</fullName>
    </submittedName>
</protein>
<reference evidence="2 3" key="1">
    <citation type="journal article" date="2014" name="Agronomy (Basel)">
        <title>A Draft Genome Sequence for Ensete ventricosum, the Drought-Tolerant Tree Against Hunger.</title>
        <authorList>
            <person name="Harrison J."/>
            <person name="Moore K.A."/>
            <person name="Paszkiewicz K."/>
            <person name="Jones T."/>
            <person name="Grant M."/>
            <person name="Ambacheew D."/>
            <person name="Muzemil S."/>
            <person name="Studholme D.J."/>
        </authorList>
    </citation>
    <scope>NUCLEOTIDE SEQUENCE [LARGE SCALE GENOMIC DNA]</scope>
</reference>
<evidence type="ECO:0000313" key="2">
    <source>
        <dbReference type="EMBL" id="RRT52734.1"/>
    </source>
</evidence>